<dbReference type="EMBL" id="JAAFYZ010000016">
    <property type="protein sequence ID" value="MBS2546681.1"/>
    <property type="molecule type" value="Genomic_DNA"/>
</dbReference>
<accession>A0ABS5KKW1</accession>
<comment type="caution">
    <text evidence="3">The sequence shown here is derived from an EMBL/GenBank/DDBJ whole genome shotgun (WGS) entry which is preliminary data.</text>
</comment>
<feature type="domain" description="Peptidase S74" evidence="2">
    <location>
        <begin position="35"/>
        <end position="73"/>
    </location>
</feature>
<evidence type="ECO:0000256" key="1">
    <source>
        <dbReference type="SAM" id="MobiDB-lite"/>
    </source>
</evidence>
<dbReference type="Pfam" id="PF13884">
    <property type="entry name" value="Peptidase_S74"/>
    <property type="match status" value="1"/>
</dbReference>
<gene>
    <name evidence="3" type="ORF">KGQ19_07355</name>
</gene>
<reference evidence="3 4" key="1">
    <citation type="submission" date="2020-02" db="EMBL/GenBank/DDBJ databases">
        <title>Acidophilic actinobacteria isolated from forest soil.</title>
        <authorList>
            <person name="Golinska P."/>
        </authorList>
    </citation>
    <scope>NUCLEOTIDE SEQUENCE [LARGE SCALE GENOMIC DNA]</scope>
    <source>
        <strain evidence="3 4">NL8</strain>
    </source>
</reference>
<keyword evidence="4" id="KW-1185">Reference proteome</keyword>
<proteinExistence type="predicted"/>
<evidence type="ECO:0000313" key="4">
    <source>
        <dbReference type="Proteomes" id="UP000730482"/>
    </source>
</evidence>
<feature type="region of interest" description="Disordered" evidence="1">
    <location>
        <begin position="1"/>
        <end position="22"/>
    </location>
</feature>
<sequence length="119" mass="13277">MRILSWRHRPARPTGTRPPLLATEGTAPAGAVNGHAVLKAVAALPVSTWRYRWEPQDVRHLGPMAQDWHAAFPFNSDDTVIDQVDAHGVALVCIQALNRRIEELDAEVRQLRESTRINA</sequence>
<organism evidence="3 4">
    <name type="scientific">Catenulispora pinistramenti</name>
    <dbReference type="NCBI Taxonomy" id="2705254"/>
    <lineage>
        <taxon>Bacteria</taxon>
        <taxon>Bacillati</taxon>
        <taxon>Actinomycetota</taxon>
        <taxon>Actinomycetes</taxon>
        <taxon>Catenulisporales</taxon>
        <taxon>Catenulisporaceae</taxon>
        <taxon>Catenulispora</taxon>
    </lineage>
</organism>
<dbReference type="RefSeq" id="WP_212008326.1">
    <property type="nucleotide sequence ID" value="NZ_JAAFYZ010000016.1"/>
</dbReference>
<protein>
    <submittedName>
        <fullName evidence="3">Tail fiber domain-containing protein</fullName>
    </submittedName>
</protein>
<name>A0ABS5KKW1_9ACTN</name>
<dbReference type="InterPro" id="IPR030392">
    <property type="entry name" value="S74_ICA"/>
</dbReference>
<evidence type="ECO:0000313" key="3">
    <source>
        <dbReference type="EMBL" id="MBS2546681.1"/>
    </source>
</evidence>
<evidence type="ECO:0000259" key="2">
    <source>
        <dbReference type="Pfam" id="PF13884"/>
    </source>
</evidence>
<dbReference type="Proteomes" id="UP000730482">
    <property type="component" value="Unassembled WGS sequence"/>
</dbReference>
<feature type="compositionally biased region" description="Basic residues" evidence="1">
    <location>
        <begin position="1"/>
        <end position="11"/>
    </location>
</feature>